<evidence type="ECO:0000313" key="5">
    <source>
        <dbReference type="Proteomes" id="UP001054252"/>
    </source>
</evidence>
<dbReference type="InterPro" id="IPR013150">
    <property type="entry name" value="TFIIB_cyclin"/>
</dbReference>
<dbReference type="PANTHER" id="PTHR11618">
    <property type="entry name" value="TRANSCRIPTION INITIATION FACTOR IIB-RELATED"/>
    <property type="match status" value="1"/>
</dbReference>
<dbReference type="EMBL" id="BPVZ01000076">
    <property type="protein sequence ID" value="GKV27623.1"/>
    <property type="molecule type" value="Genomic_DNA"/>
</dbReference>
<proteinExistence type="predicted"/>
<keyword evidence="2" id="KW-0804">Transcription</keyword>
<dbReference type="GO" id="GO:0005634">
    <property type="term" value="C:nucleus"/>
    <property type="evidence" value="ECO:0007669"/>
    <property type="project" value="TreeGrafter"/>
</dbReference>
<dbReference type="InterPro" id="IPR000812">
    <property type="entry name" value="TFIIB"/>
</dbReference>
<organism evidence="4 5">
    <name type="scientific">Rubroshorea leprosula</name>
    <dbReference type="NCBI Taxonomy" id="152421"/>
    <lineage>
        <taxon>Eukaryota</taxon>
        <taxon>Viridiplantae</taxon>
        <taxon>Streptophyta</taxon>
        <taxon>Embryophyta</taxon>
        <taxon>Tracheophyta</taxon>
        <taxon>Spermatophyta</taxon>
        <taxon>Magnoliopsida</taxon>
        <taxon>eudicotyledons</taxon>
        <taxon>Gunneridae</taxon>
        <taxon>Pentapetalae</taxon>
        <taxon>rosids</taxon>
        <taxon>malvids</taxon>
        <taxon>Malvales</taxon>
        <taxon>Dipterocarpaceae</taxon>
        <taxon>Rubroshorea</taxon>
    </lineage>
</organism>
<accession>A0AAV5KT36</accession>
<evidence type="ECO:0000313" key="4">
    <source>
        <dbReference type="EMBL" id="GKV27623.1"/>
    </source>
</evidence>
<sequence length="85" mass="9731">MGTIHAGDFMRRFCSNLGMTNQAIKAAQEAVQKSEEFDIRRSPISIAAAVIYIITQLSDNKKLLRGLIFLYYMSSKMVPWVNFRQ</sequence>
<dbReference type="Proteomes" id="UP001054252">
    <property type="component" value="Unassembled WGS sequence"/>
</dbReference>
<protein>
    <recommendedName>
        <fullName evidence="3">Transcription factor TFIIB cyclin-like domain-containing protein</fullName>
    </recommendedName>
</protein>
<comment type="caution">
    <text evidence="4">The sequence shown here is derived from an EMBL/GenBank/DDBJ whole genome shotgun (WGS) entry which is preliminary data.</text>
</comment>
<reference evidence="4 5" key="1">
    <citation type="journal article" date="2021" name="Commun. Biol.">
        <title>The genome of Shorea leprosula (Dipterocarpaceae) highlights the ecological relevance of drought in aseasonal tropical rainforests.</title>
        <authorList>
            <person name="Ng K.K.S."/>
            <person name="Kobayashi M.J."/>
            <person name="Fawcett J.A."/>
            <person name="Hatakeyama M."/>
            <person name="Paape T."/>
            <person name="Ng C.H."/>
            <person name="Ang C.C."/>
            <person name="Tnah L.H."/>
            <person name="Lee C.T."/>
            <person name="Nishiyama T."/>
            <person name="Sese J."/>
            <person name="O'Brien M.J."/>
            <person name="Copetti D."/>
            <person name="Mohd Noor M.I."/>
            <person name="Ong R.C."/>
            <person name="Putra M."/>
            <person name="Sireger I.Z."/>
            <person name="Indrioko S."/>
            <person name="Kosugi Y."/>
            <person name="Izuno A."/>
            <person name="Isagi Y."/>
            <person name="Lee S.L."/>
            <person name="Shimizu K.K."/>
        </authorList>
    </citation>
    <scope>NUCLEOTIDE SEQUENCE [LARGE SCALE GENOMIC DNA]</scope>
    <source>
        <strain evidence="4">214</strain>
    </source>
</reference>
<gene>
    <name evidence="4" type="ORF">SLEP1_g36775</name>
</gene>
<name>A0AAV5KT36_9ROSI</name>
<dbReference type="InterPro" id="IPR036915">
    <property type="entry name" value="Cyclin-like_sf"/>
</dbReference>
<dbReference type="Gene3D" id="1.10.472.10">
    <property type="entry name" value="Cyclin-like"/>
    <property type="match status" value="1"/>
</dbReference>
<dbReference type="GO" id="GO:0017025">
    <property type="term" value="F:TBP-class protein binding"/>
    <property type="evidence" value="ECO:0007669"/>
    <property type="project" value="InterPro"/>
</dbReference>
<evidence type="ECO:0000259" key="3">
    <source>
        <dbReference type="Pfam" id="PF00382"/>
    </source>
</evidence>
<dbReference type="SUPFAM" id="SSF47954">
    <property type="entry name" value="Cyclin-like"/>
    <property type="match status" value="1"/>
</dbReference>
<dbReference type="AlphaFoldDB" id="A0AAV5KT36"/>
<dbReference type="PRINTS" id="PR00685">
    <property type="entry name" value="TIFACTORIIB"/>
</dbReference>
<evidence type="ECO:0000256" key="2">
    <source>
        <dbReference type="ARBA" id="ARBA00023163"/>
    </source>
</evidence>
<dbReference type="PANTHER" id="PTHR11618:SF78">
    <property type="entry name" value="TRANSCRIPTION INITIATION FACTOR IIB-2"/>
    <property type="match status" value="1"/>
</dbReference>
<evidence type="ECO:0000256" key="1">
    <source>
        <dbReference type="ARBA" id="ARBA00023015"/>
    </source>
</evidence>
<feature type="domain" description="Transcription factor TFIIB cyclin-like" evidence="3">
    <location>
        <begin position="4"/>
        <end position="66"/>
    </location>
</feature>
<keyword evidence="5" id="KW-1185">Reference proteome</keyword>
<keyword evidence="1" id="KW-0805">Transcription regulation</keyword>
<dbReference type="Pfam" id="PF00382">
    <property type="entry name" value="TFIIB"/>
    <property type="match status" value="1"/>
</dbReference>
<dbReference type="GO" id="GO:0097550">
    <property type="term" value="C:transcription preinitiation complex"/>
    <property type="evidence" value="ECO:0007669"/>
    <property type="project" value="TreeGrafter"/>
</dbReference>
<dbReference type="GO" id="GO:0070897">
    <property type="term" value="P:transcription preinitiation complex assembly"/>
    <property type="evidence" value="ECO:0007669"/>
    <property type="project" value="InterPro"/>
</dbReference>